<evidence type="ECO:0000256" key="5">
    <source>
        <dbReference type="ARBA" id="ARBA00022725"/>
    </source>
</evidence>
<dbReference type="PANTHER" id="PTHR21137">
    <property type="entry name" value="ODORANT RECEPTOR"/>
    <property type="match status" value="1"/>
</dbReference>
<dbReference type="AlphaFoldDB" id="A0A6J3JSG5"/>
<evidence type="ECO:0000256" key="6">
    <source>
        <dbReference type="ARBA" id="ARBA00022989"/>
    </source>
</evidence>
<dbReference type="KEGG" id="bvk:117230140"/>
<keyword evidence="3 10" id="KW-0716">Sensory transduction</keyword>
<keyword evidence="5 10" id="KW-0552">Olfaction</keyword>
<evidence type="ECO:0000256" key="8">
    <source>
        <dbReference type="ARBA" id="ARBA00023170"/>
    </source>
</evidence>
<dbReference type="GO" id="GO:0007165">
    <property type="term" value="P:signal transduction"/>
    <property type="evidence" value="ECO:0007669"/>
    <property type="project" value="UniProtKB-KW"/>
</dbReference>
<keyword evidence="7 10" id="KW-0472">Membrane</keyword>
<evidence type="ECO:0000256" key="10">
    <source>
        <dbReference type="RuleBase" id="RU351113"/>
    </source>
</evidence>
<feature type="transmembrane region" description="Helical" evidence="10">
    <location>
        <begin position="170"/>
        <end position="201"/>
    </location>
</feature>
<evidence type="ECO:0000256" key="1">
    <source>
        <dbReference type="ARBA" id="ARBA00004651"/>
    </source>
</evidence>
<dbReference type="GO" id="GO:0005886">
    <property type="term" value="C:plasma membrane"/>
    <property type="evidence" value="ECO:0007669"/>
    <property type="project" value="UniProtKB-SubCell"/>
</dbReference>
<proteinExistence type="inferred from homology"/>
<gene>
    <name evidence="12" type="primary">LOC117230140</name>
</gene>
<dbReference type="PANTHER" id="PTHR21137:SF35">
    <property type="entry name" value="ODORANT RECEPTOR 19A-RELATED"/>
    <property type="match status" value="1"/>
</dbReference>
<feature type="transmembrane region" description="Helical" evidence="10">
    <location>
        <begin position="126"/>
        <end position="150"/>
    </location>
</feature>
<evidence type="ECO:0000256" key="9">
    <source>
        <dbReference type="ARBA" id="ARBA00023224"/>
    </source>
</evidence>
<feature type="transmembrane region" description="Helical" evidence="10">
    <location>
        <begin position="243"/>
        <end position="267"/>
    </location>
</feature>
<comment type="similarity">
    <text evidence="10">Belongs to the insect chemoreceptor superfamily. Heteromeric odorant receptor channel (TC 1.A.69) family.</text>
</comment>
<keyword evidence="4 10" id="KW-0812">Transmembrane</keyword>
<evidence type="ECO:0000256" key="2">
    <source>
        <dbReference type="ARBA" id="ARBA00022475"/>
    </source>
</evidence>
<sequence>MTKQITPEKVIHITWLSVVITLCWPLPINSDRNKIFCFKILQICSIINACLLFLPMLYFCYVHFDDLIATSSCVCLTIGVSQNIFQTIVCSVKHVSLQRIVEEMIVCIKEAEQYEREIFYKYIKKCYVFCGCSIACTYVTAVGFSLRPAILPVPFPFDVEYPFPVNYTSVYIIIYMQHVCVCFQSAAQICISSFGGLLLWFTAARFECLAVNLERSTDTDTLIDCVKKQLHLRRYGEEVLNNFRFMVLYAVGVATFALTLCCIMMIVDVPLFVKIQYIGACVTVLTEIYLYTWPADYLIDMSMGIPQSAYNSIWYDRRLEMQKNLLNMLTYQKPLVLSIRCIVPELSLRYYCSYLSNAFSIFTTLRVMIQN</sequence>
<dbReference type="GeneID" id="117230140"/>
<dbReference type="Proteomes" id="UP000504631">
    <property type="component" value="Unplaced"/>
</dbReference>
<name>A0A6J3JSG5_9HYME</name>
<keyword evidence="11" id="KW-1185">Reference proteome</keyword>
<accession>A0A6J3JSG5</accession>
<feature type="transmembrane region" description="Helical" evidence="10">
    <location>
        <begin position="40"/>
        <end position="61"/>
    </location>
</feature>
<protein>
    <recommendedName>
        <fullName evidence="10">Odorant receptor</fullName>
    </recommendedName>
</protein>
<evidence type="ECO:0000256" key="3">
    <source>
        <dbReference type="ARBA" id="ARBA00022606"/>
    </source>
</evidence>
<evidence type="ECO:0000313" key="11">
    <source>
        <dbReference type="Proteomes" id="UP000504631"/>
    </source>
</evidence>
<feature type="transmembrane region" description="Helical" evidence="10">
    <location>
        <begin position="12"/>
        <end position="28"/>
    </location>
</feature>
<feature type="transmembrane region" description="Helical" evidence="10">
    <location>
        <begin position="273"/>
        <end position="293"/>
    </location>
</feature>
<evidence type="ECO:0000256" key="7">
    <source>
        <dbReference type="ARBA" id="ARBA00023136"/>
    </source>
</evidence>
<keyword evidence="2" id="KW-1003">Cell membrane</keyword>
<comment type="subcellular location">
    <subcellularLocation>
        <location evidence="1 10">Cell membrane</location>
        <topology evidence="1 10">Multi-pass membrane protein</topology>
    </subcellularLocation>
</comment>
<keyword evidence="8 10" id="KW-0675">Receptor</keyword>
<evidence type="ECO:0000313" key="12">
    <source>
        <dbReference type="RefSeq" id="XP_033343154.1"/>
    </source>
</evidence>
<organism evidence="11 12">
    <name type="scientific">Bombus vosnesenskii</name>
    <dbReference type="NCBI Taxonomy" id="207650"/>
    <lineage>
        <taxon>Eukaryota</taxon>
        <taxon>Metazoa</taxon>
        <taxon>Ecdysozoa</taxon>
        <taxon>Arthropoda</taxon>
        <taxon>Hexapoda</taxon>
        <taxon>Insecta</taxon>
        <taxon>Pterygota</taxon>
        <taxon>Neoptera</taxon>
        <taxon>Endopterygota</taxon>
        <taxon>Hymenoptera</taxon>
        <taxon>Apocrita</taxon>
        <taxon>Aculeata</taxon>
        <taxon>Apoidea</taxon>
        <taxon>Anthophila</taxon>
        <taxon>Apidae</taxon>
        <taxon>Bombus</taxon>
        <taxon>Pyrobombus</taxon>
    </lineage>
</organism>
<keyword evidence="9 10" id="KW-0807">Transducer</keyword>
<reference evidence="12" key="1">
    <citation type="submission" date="2025-08" db="UniProtKB">
        <authorList>
            <consortium name="RefSeq"/>
        </authorList>
    </citation>
    <scope>IDENTIFICATION</scope>
    <source>
        <tissue evidence="12">Muscle</tissue>
    </source>
</reference>
<dbReference type="Pfam" id="PF02949">
    <property type="entry name" value="7tm_6"/>
    <property type="match status" value="1"/>
</dbReference>
<dbReference type="GO" id="GO:0005549">
    <property type="term" value="F:odorant binding"/>
    <property type="evidence" value="ECO:0007669"/>
    <property type="project" value="InterPro"/>
</dbReference>
<comment type="caution">
    <text evidence="10">Lacks conserved residue(s) required for the propagation of feature annotation.</text>
</comment>
<dbReference type="GO" id="GO:0004984">
    <property type="term" value="F:olfactory receptor activity"/>
    <property type="evidence" value="ECO:0007669"/>
    <property type="project" value="InterPro"/>
</dbReference>
<keyword evidence="6 10" id="KW-1133">Transmembrane helix</keyword>
<evidence type="ECO:0000256" key="4">
    <source>
        <dbReference type="ARBA" id="ARBA00022692"/>
    </source>
</evidence>
<dbReference type="RefSeq" id="XP_033343154.1">
    <property type="nucleotide sequence ID" value="XM_033487263.1"/>
</dbReference>
<dbReference type="InterPro" id="IPR004117">
    <property type="entry name" value="7tm6_olfct_rcpt"/>
</dbReference>